<feature type="transmembrane region" description="Helical" evidence="2">
    <location>
        <begin position="20"/>
        <end position="40"/>
    </location>
</feature>
<keyword evidence="2" id="KW-0472">Membrane</keyword>
<keyword evidence="2" id="KW-1133">Transmembrane helix</keyword>
<dbReference type="AlphaFoldDB" id="A0AAX4KCH2"/>
<dbReference type="InterPro" id="IPR016084">
    <property type="entry name" value="Haem_Oase-like_multi-hlx"/>
</dbReference>
<proteinExistence type="predicted"/>
<reference evidence="3 4" key="1">
    <citation type="submission" date="2024-01" db="EMBL/GenBank/DDBJ databases">
        <title>Comparative genomics of Cryptococcus and Kwoniella reveals pathogenesis evolution and contrasting modes of karyotype evolution via chromosome fusion or intercentromeric recombination.</title>
        <authorList>
            <person name="Coelho M.A."/>
            <person name="David-Palma M."/>
            <person name="Shea T."/>
            <person name="Bowers K."/>
            <person name="McGinley-Smith S."/>
            <person name="Mohammad A.W."/>
            <person name="Gnirke A."/>
            <person name="Yurkov A.M."/>
            <person name="Nowrousian M."/>
            <person name="Sun S."/>
            <person name="Cuomo C.A."/>
            <person name="Heitman J."/>
        </authorList>
    </citation>
    <scope>NUCLEOTIDE SEQUENCE [LARGE SCALE GENOMIC DNA]</scope>
    <source>
        <strain evidence="3 4">PYCC6329</strain>
    </source>
</reference>
<protein>
    <submittedName>
        <fullName evidence="3">Uncharacterized protein</fullName>
    </submittedName>
</protein>
<dbReference type="SMART" id="SM01236">
    <property type="entry name" value="Haem_oxygenase_2"/>
    <property type="match status" value="1"/>
</dbReference>
<dbReference type="KEGG" id="ker:91100009"/>
<dbReference type="RefSeq" id="XP_066081125.1">
    <property type="nucleotide sequence ID" value="XM_066225028.1"/>
</dbReference>
<dbReference type="Proteomes" id="UP001358614">
    <property type="component" value="Chromosome 1"/>
</dbReference>
<keyword evidence="4" id="KW-1185">Reference proteome</keyword>
<accession>A0AAX4KCH2</accession>
<name>A0AAX4KCH2_9TREE</name>
<dbReference type="Pfam" id="PF14518">
    <property type="entry name" value="Haem_oxygenas_2"/>
    <property type="match status" value="1"/>
</dbReference>
<dbReference type="EMBL" id="CP144089">
    <property type="protein sequence ID" value="WWD03158.1"/>
    <property type="molecule type" value="Genomic_DNA"/>
</dbReference>
<dbReference type="Gene3D" id="1.20.910.10">
    <property type="entry name" value="Heme oxygenase-like"/>
    <property type="match status" value="1"/>
</dbReference>
<organism evidence="3 4">
    <name type="scientific">Kwoniella europaea PYCC6329</name>
    <dbReference type="NCBI Taxonomy" id="1423913"/>
    <lineage>
        <taxon>Eukaryota</taxon>
        <taxon>Fungi</taxon>
        <taxon>Dikarya</taxon>
        <taxon>Basidiomycota</taxon>
        <taxon>Agaricomycotina</taxon>
        <taxon>Tremellomycetes</taxon>
        <taxon>Tremellales</taxon>
        <taxon>Cryptococcaceae</taxon>
        <taxon>Kwoniella</taxon>
    </lineage>
</organism>
<feature type="compositionally biased region" description="Basic and acidic residues" evidence="1">
    <location>
        <begin position="47"/>
        <end position="71"/>
    </location>
</feature>
<evidence type="ECO:0000256" key="1">
    <source>
        <dbReference type="SAM" id="MobiDB-lite"/>
    </source>
</evidence>
<gene>
    <name evidence="3" type="ORF">V865_001205</name>
</gene>
<feature type="region of interest" description="Disordered" evidence="1">
    <location>
        <begin position="47"/>
        <end position="81"/>
    </location>
</feature>
<sequence>MLNSSASQPVLGVLTSWQPYIPSPIILGMIAIIFGITRLVKETHRGRIASRHNEKKSDHRIEQSPRRHDAQLDISQPKTTPTAELDQKSYLATFPDLARVADLASETDRRRLIQDKELYWKLQNLEDHREGVLQEARARLVGLFDQTLAESLNDPSDAILSLRSFDSSSLRTFLQKSHRSAANCYETMAQIGGCGQVRGWRLAGGILGVGTGRAACLGEPRDNADGKIRNGNLERVVSKMAWQVISEEFGDGDLQKNHIYLYEKLLNDVKAGSLQANGSTAPGHMEGFDGLRADQGVPRCWEAAVAQQCIGLLASTREFFPEALGFNMAYESLPYHLLVSARELKELNIDNYYFAIHVTIDNADSGHSAMARMAVERYLEGIRERDGEEAMENVWRRVQTGYILAEGLPTTPSGPVEFEPTIGAGGKTFWQPRKFPDRPPTPAEARLVDVIMRKAGAAEKMHCTSRMKISNLTVEQWLDPQTLTQVKTLSFIRALASKRPFVMPGEPSRSRFMRDLEWGGKMFGAFTGSESHVVKEWILSLGHKIMSERAYEKFVGPSLTKDEDLKNHTTTTAFERRANDVWYIHDRRLIPQIPSHDLIMPWDLIAQPSYTQSIRIEYALIRPIWYVATSLFECFPLQPSHFATPLGMYALRLIRAQLGFGALHLPEDICAGIDDLVLERQKQQMKGLWELGKNMDSASGMTTSSDIKEIAKRTPAGETNTFCAKLLDLRARPYANAPAIFGVCLAICQGLHSNQSVIELLEEEQDRMSMQRIVDEQVTTISEYVRYQNDQSDTEWEEEFVRGFMWAKGELLAILF</sequence>
<evidence type="ECO:0000313" key="3">
    <source>
        <dbReference type="EMBL" id="WWD03158.1"/>
    </source>
</evidence>
<dbReference type="GeneID" id="91100009"/>
<evidence type="ECO:0000256" key="2">
    <source>
        <dbReference type="SAM" id="Phobius"/>
    </source>
</evidence>
<keyword evidence="2" id="KW-0812">Transmembrane</keyword>
<evidence type="ECO:0000313" key="4">
    <source>
        <dbReference type="Proteomes" id="UP001358614"/>
    </source>
</evidence>